<gene>
    <name evidence="2" type="ORF">BD410DRAFT_782951</name>
</gene>
<feature type="domain" description="F-box" evidence="1">
    <location>
        <begin position="1"/>
        <end position="48"/>
    </location>
</feature>
<dbReference type="AlphaFoldDB" id="A0A4Y7QGQ3"/>
<dbReference type="Gene3D" id="1.20.1280.50">
    <property type="match status" value="1"/>
</dbReference>
<dbReference type="OrthoDB" id="2786194at2759"/>
<dbReference type="InterPro" id="IPR001810">
    <property type="entry name" value="F-box_dom"/>
</dbReference>
<keyword evidence="3" id="KW-1185">Reference proteome</keyword>
<dbReference type="EMBL" id="ML170160">
    <property type="protein sequence ID" value="TDL26863.1"/>
    <property type="molecule type" value="Genomic_DNA"/>
</dbReference>
<evidence type="ECO:0000259" key="1">
    <source>
        <dbReference type="PROSITE" id="PS50181"/>
    </source>
</evidence>
<dbReference type="VEuPathDB" id="FungiDB:BD410DRAFT_782951"/>
<accession>A0A4Y7QGQ3</accession>
<name>A0A4Y7QGQ3_9AGAM</name>
<organism evidence="2 3">
    <name type="scientific">Rickenella mellea</name>
    <dbReference type="NCBI Taxonomy" id="50990"/>
    <lineage>
        <taxon>Eukaryota</taxon>
        <taxon>Fungi</taxon>
        <taxon>Dikarya</taxon>
        <taxon>Basidiomycota</taxon>
        <taxon>Agaricomycotina</taxon>
        <taxon>Agaricomycetes</taxon>
        <taxon>Hymenochaetales</taxon>
        <taxon>Rickenellaceae</taxon>
        <taxon>Rickenella</taxon>
    </lineage>
</organism>
<evidence type="ECO:0000313" key="2">
    <source>
        <dbReference type="EMBL" id="TDL26863.1"/>
    </source>
</evidence>
<dbReference type="Proteomes" id="UP000294933">
    <property type="component" value="Unassembled WGS sequence"/>
</dbReference>
<evidence type="ECO:0000313" key="3">
    <source>
        <dbReference type="Proteomes" id="UP000294933"/>
    </source>
</evidence>
<sequence length="192" mass="21804">MHSLCTIPADVKTLVWNYLDASDLVRVMLTCYAMNTSISNDKQLWAGCARRELNNWQRRLIPHRLLKPFQDASGLDVQSWVRHAISLDKNYASCAFTTHRFCSEATYAITWLRLIRGRWCLVASSNLNESRLTLWDLSPRSDESRPCAKIFLPGPIMDGQVEDNSNIIRVAVTVGSQLVAQLATRHTLRSAQ</sequence>
<dbReference type="SUPFAM" id="SSF81383">
    <property type="entry name" value="F-box domain"/>
    <property type="match status" value="1"/>
</dbReference>
<dbReference type="Pfam" id="PF12937">
    <property type="entry name" value="F-box-like"/>
    <property type="match status" value="1"/>
</dbReference>
<dbReference type="PROSITE" id="PS50181">
    <property type="entry name" value="FBOX"/>
    <property type="match status" value="1"/>
</dbReference>
<reference evidence="2 3" key="1">
    <citation type="submission" date="2018-06" db="EMBL/GenBank/DDBJ databases">
        <title>A transcriptomic atlas of mushroom development highlights an independent origin of complex multicellularity.</title>
        <authorList>
            <consortium name="DOE Joint Genome Institute"/>
            <person name="Krizsan K."/>
            <person name="Almasi E."/>
            <person name="Merenyi Z."/>
            <person name="Sahu N."/>
            <person name="Viragh M."/>
            <person name="Koszo T."/>
            <person name="Mondo S."/>
            <person name="Kiss B."/>
            <person name="Balint B."/>
            <person name="Kues U."/>
            <person name="Barry K."/>
            <person name="Hegedus J.C."/>
            <person name="Henrissat B."/>
            <person name="Johnson J."/>
            <person name="Lipzen A."/>
            <person name="Ohm R."/>
            <person name="Nagy I."/>
            <person name="Pangilinan J."/>
            <person name="Yan J."/>
            <person name="Xiong Y."/>
            <person name="Grigoriev I.V."/>
            <person name="Hibbett D.S."/>
            <person name="Nagy L.G."/>
        </authorList>
    </citation>
    <scope>NUCLEOTIDE SEQUENCE [LARGE SCALE GENOMIC DNA]</scope>
    <source>
        <strain evidence="2 3">SZMC22713</strain>
    </source>
</reference>
<proteinExistence type="predicted"/>
<protein>
    <recommendedName>
        <fullName evidence="1">F-box domain-containing protein</fullName>
    </recommendedName>
</protein>
<dbReference type="InterPro" id="IPR036047">
    <property type="entry name" value="F-box-like_dom_sf"/>
</dbReference>